<accession>A0ABV6RDV2</accession>
<dbReference type="InterPro" id="IPR002355">
    <property type="entry name" value="Cu_oxidase_Cu_BS"/>
</dbReference>
<protein>
    <submittedName>
        <fullName evidence="7">Multicopper oxidase family protein</fullName>
    </submittedName>
</protein>
<feature type="domain" description="Plastocyanin-like" evidence="5">
    <location>
        <begin position="374"/>
        <end position="486"/>
    </location>
</feature>
<dbReference type="InterPro" id="IPR045087">
    <property type="entry name" value="Cu-oxidase_fam"/>
</dbReference>
<feature type="chain" id="PRO_5047499229" evidence="4">
    <location>
        <begin position="26"/>
        <end position="504"/>
    </location>
</feature>
<dbReference type="CDD" id="cd13867">
    <property type="entry name" value="CuRO_2_CueO_FtsP"/>
    <property type="match status" value="1"/>
</dbReference>
<keyword evidence="4" id="KW-0732">Signal</keyword>
<name>A0ABV6RDV2_9MICO</name>
<evidence type="ECO:0000313" key="7">
    <source>
        <dbReference type="EMBL" id="MFC0675149.1"/>
    </source>
</evidence>
<dbReference type="Pfam" id="PF07731">
    <property type="entry name" value="Cu-oxidase_2"/>
    <property type="match status" value="1"/>
</dbReference>
<dbReference type="InterPro" id="IPR011706">
    <property type="entry name" value="Cu-oxidase_C"/>
</dbReference>
<evidence type="ECO:0000313" key="8">
    <source>
        <dbReference type="Proteomes" id="UP001589793"/>
    </source>
</evidence>
<proteinExistence type="inferred from homology"/>
<evidence type="ECO:0000256" key="1">
    <source>
        <dbReference type="ARBA" id="ARBA00010609"/>
    </source>
</evidence>
<dbReference type="SUPFAM" id="SSF49503">
    <property type="entry name" value="Cupredoxins"/>
    <property type="match status" value="3"/>
</dbReference>
<dbReference type="Gene3D" id="2.60.40.420">
    <property type="entry name" value="Cupredoxins - blue copper proteins"/>
    <property type="match status" value="3"/>
</dbReference>
<organism evidence="7 8">
    <name type="scientific">Brachybacterium hainanense</name>
    <dbReference type="NCBI Taxonomy" id="1541174"/>
    <lineage>
        <taxon>Bacteria</taxon>
        <taxon>Bacillati</taxon>
        <taxon>Actinomycetota</taxon>
        <taxon>Actinomycetes</taxon>
        <taxon>Micrococcales</taxon>
        <taxon>Dermabacteraceae</taxon>
        <taxon>Brachybacterium</taxon>
    </lineage>
</organism>
<keyword evidence="8" id="KW-1185">Reference proteome</keyword>
<comment type="similarity">
    <text evidence="1">Belongs to the multicopper oxidase family.</text>
</comment>
<sequence length="504" mass="54956">MSLRRLPRRALLGRSALIPVAVLGAATLPGCSSLSTTAVTDVPVRTPLPIPPLAPSTTERGVRRIALTAQEGSIQLPGMPGPTRTWGFSGPFLGPTLRLRRGEDVEIAVTNRLPEPTSVHWHGMHLPAAMDGGPHQSIAPGATWTPRWQVDQEAATLWYHPHPHGGTERHVHRGLAGLVLLEDDRSEEAVLPREYGADDVPLIIQDRSLDADGQLVLRDDGAEPGMLGDTIMVNGMIGAYLEVRSALLRLRILNGATARTLTLGLADGRALTMIASDGGLLDEPIELTSLRLAPGERAEVLLALDPGETVRLRGLRTDLGAVAVPATTGAHDECDILELRAAPRLEPAPEPVWQARQRRLPDPAEAVRSRGFVLEGRTINGRRMDMSRIDEVVHLGTTEIWEVTNGEAVPHSFHVHDVQMRLLDIDGAAPPPELAGPKDTFYLEPRRRYRLVLRFERYADPHMPYMHHCHMLLHEDGGMMGQFVVIEPGQEHLVAAPGPGAHRS</sequence>
<keyword evidence="3" id="KW-0560">Oxidoreductase</keyword>
<dbReference type="RefSeq" id="WP_376981912.1">
    <property type="nucleotide sequence ID" value="NZ_JBHLSV010000019.1"/>
</dbReference>
<dbReference type="Pfam" id="PF07732">
    <property type="entry name" value="Cu-oxidase_3"/>
    <property type="match status" value="1"/>
</dbReference>
<dbReference type="PANTHER" id="PTHR48267">
    <property type="entry name" value="CUPREDOXIN SUPERFAMILY PROTEIN"/>
    <property type="match status" value="1"/>
</dbReference>
<dbReference type="CDD" id="cd13890">
    <property type="entry name" value="CuRO_3_CueO_FtsP"/>
    <property type="match status" value="1"/>
</dbReference>
<dbReference type="PROSITE" id="PS00080">
    <property type="entry name" value="MULTICOPPER_OXIDASE2"/>
    <property type="match status" value="1"/>
</dbReference>
<dbReference type="Proteomes" id="UP001589793">
    <property type="component" value="Unassembled WGS sequence"/>
</dbReference>
<feature type="signal peptide" evidence="4">
    <location>
        <begin position="1"/>
        <end position="25"/>
    </location>
</feature>
<dbReference type="InterPro" id="IPR008972">
    <property type="entry name" value="Cupredoxin"/>
</dbReference>
<evidence type="ECO:0000259" key="6">
    <source>
        <dbReference type="Pfam" id="PF07732"/>
    </source>
</evidence>
<reference evidence="7 8" key="1">
    <citation type="submission" date="2024-09" db="EMBL/GenBank/DDBJ databases">
        <authorList>
            <person name="Sun Q."/>
            <person name="Mori K."/>
        </authorList>
    </citation>
    <scope>NUCLEOTIDE SEQUENCE [LARGE SCALE GENOMIC DNA]</scope>
    <source>
        <strain evidence="7 8">CICC 10874</strain>
    </source>
</reference>
<gene>
    <name evidence="7" type="ORF">ACFFF6_14390</name>
</gene>
<evidence type="ECO:0000256" key="2">
    <source>
        <dbReference type="ARBA" id="ARBA00022723"/>
    </source>
</evidence>
<evidence type="ECO:0000256" key="3">
    <source>
        <dbReference type="ARBA" id="ARBA00023002"/>
    </source>
</evidence>
<dbReference type="EMBL" id="JBHLSV010000019">
    <property type="protein sequence ID" value="MFC0675149.1"/>
    <property type="molecule type" value="Genomic_DNA"/>
</dbReference>
<evidence type="ECO:0000256" key="4">
    <source>
        <dbReference type="SAM" id="SignalP"/>
    </source>
</evidence>
<dbReference type="InterPro" id="IPR011707">
    <property type="entry name" value="Cu-oxidase-like_N"/>
</dbReference>
<evidence type="ECO:0000259" key="5">
    <source>
        <dbReference type="Pfam" id="PF07731"/>
    </source>
</evidence>
<keyword evidence="2" id="KW-0479">Metal-binding</keyword>
<dbReference type="PANTHER" id="PTHR48267:SF1">
    <property type="entry name" value="BILIRUBIN OXIDASE"/>
    <property type="match status" value="1"/>
</dbReference>
<feature type="domain" description="Plastocyanin-like" evidence="6">
    <location>
        <begin position="82"/>
        <end position="184"/>
    </location>
</feature>
<comment type="caution">
    <text evidence="7">The sequence shown here is derived from an EMBL/GenBank/DDBJ whole genome shotgun (WGS) entry which is preliminary data.</text>
</comment>
<dbReference type="CDD" id="cd04232">
    <property type="entry name" value="CuRO_1_CueO_FtsP"/>
    <property type="match status" value="1"/>
</dbReference>